<gene>
    <name evidence="1" type="ORF">METZ01_LOCUS444677</name>
</gene>
<dbReference type="Gene3D" id="3.40.50.1820">
    <property type="entry name" value="alpha/beta hydrolase"/>
    <property type="match status" value="1"/>
</dbReference>
<protein>
    <recommendedName>
        <fullName evidence="2">Peptidase S9 prolyl oligopeptidase catalytic domain-containing protein</fullName>
    </recommendedName>
</protein>
<feature type="non-terminal residue" evidence="1">
    <location>
        <position position="1"/>
    </location>
</feature>
<accession>A0A382Z8M7</accession>
<dbReference type="SUPFAM" id="SSF82171">
    <property type="entry name" value="DPP6 N-terminal domain-like"/>
    <property type="match status" value="1"/>
</dbReference>
<dbReference type="AlphaFoldDB" id="A0A382Z8M7"/>
<organism evidence="1">
    <name type="scientific">marine metagenome</name>
    <dbReference type="NCBI Taxonomy" id="408172"/>
    <lineage>
        <taxon>unclassified sequences</taxon>
        <taxon>metagenomes</taxon>
        <taxon>ecological metagenomes</taxon>
    </lineage>
</organism>
<sequence length="258" mass="27453">FAGGSANRYERNITNGNLYGDQYLLEVATGNIERLTDNYEVPESGLEVSPDGRHVVFTAPDDMSGYSMTDNRVYVREIADKGGSFEKLGSGFDGDVGAGRGGGLLWSEDGNTVYFGAGVGVTTNLHALDIGTGEVRRITDERAVLSVSRDDDSGAILIDYSDPTTPATVFTVPSIDQVADRSLWIQLVDANPHVRNMALGEEAEINWTSTDGKSVGGILIKPVGYVEGERYPLVVIIHGGPASADQLTFNRTGGSTSA</sequence>
<feature type="non-terminal residue" evidence="1">
    <location>
        <position position="258"/>
    </location>
</feature>
<evidence type="ECO:0008006" key="2">
    <source>
        <dbReference type="Google" id="ProtNLM"/>
    </source>
</evidence>
<evidence type="ECO:0000313" key="1">
    <source>
        <dbReference type="EMBL" id="SVD91823.1"/>
    </source>
</evidence>
<dbReference type="Gene3D" id="2.120.10.30">
    <property type="entry name" value="TolB, C-terminal domain"/>
    <property type="match status" value="1"/>
</dbReference>
<dbReference type="EMBL" id="UINC01181894">
    <property type="protein sequence ID" value="SVD91823.1"/>
    <property type="molecule type" value="Genomic_DNA"/>
</dbReference>
<reference evidence="1" key="1">
    <citation type="submission" date="2018-05" db="EMBL/GenBank/DDBJ databases">
        <authorList>
            <person name="Lanie J.A."/>
            <person name="Ng W.-L."/>
            <person name="Kazmierczak K.M."/>
            <person name="Andrzejewski T.M."/>
            <person name="Davidsen T.M."/>
            <person name="Wayne K.J."/>
            <person name="Tettelin H."/>
            <person name="Glass J.I."/>
            <person name="Rusch D."/>
            <person name="Podicherti R."/>
            <person name="Tsui H.-C.T."/>
            <person name="Winkler M.E."/>
        </authorList>
    </citation>
    <scope>NUCLEOTIDE SEQUENCE</scope>
</reference>
<name>A0A382Z8M7_9ZZZZ</name>
<proteinExistence type="predicted"/>
<dbReference type="SUPFAM" id="SSF53474">
    <property type="entry name" value="alpha/beta-Hydrolases"/>
    <property type="match status" value="1"/>
</dbReference>
<dbReference type="InterPro" id="IPR029058">
    <property type="entry name" value="AB_hydrolase_fold"/>
</dbReference>
<dbReference type="InterPro" id="IPR011042">
    <property type="entry name" value="6-blade_b-propeller_TolB-like"/>
</dbReference>